<feature type="binding site" evidence="10">
    <location>
        <position position="416"/>
    </location>
    <ligand>
        <name>ATP</name>
        <dbReference type="ChEBI" id="CHEBI:30616"/>
    </ligand>
</feature>
<dbReference type="GO" id="GO:0005829">
    <property type="term" value="C:cytosol"/>
    <property type="evidence" value="ECO:0007669"/>
    <property type="project" value="UniProtKB-ARBA"/>
</dbReference>
<dbReference type="Gene3D" id="3.30.420.40">
    <property type="match status" value="2"/>
</dbReference>
<feature type="binding site" evidence="10">
    <location>
        <position position="19"/>
    </location>
    <ligand>
        <name>ATP</name>
        <dbReference type="ChEBI" id="CHEBI:30616"/>
    </ligand>
</feature>
<dbReference type="KEGG" id="ksk:KSE_15660"/>
<feature type="binding site" evidence="10">
    <location>
        <position position="271"/>
    </location>
    <ligand>
        <name>ATP</name>
        <dbReference type="ChEBI" id="CHEBI:30616"/>
    </ligand>
</feature>
<dbReference type="NCBIfam" id="NF000756">
    <property type="entry name" value="PRK00047.1"/>
    <property type="match status" value="1"/>
</dbReference>
<dbReference type="GO" id="GO:0019563">
    <property type="term" value="P:glycerol catabolic process"/>
    <property type="evidence" value="ECO:0007669"/>
    <property type="project" value="UniProtKB-UniRule"/>
</dbReference>
<evidence type="ECO:0000256" key="5">
    <source>
        <dbReference type="ARBA" id="ARBA00022777"/>
    </source>
</evidence>
<feature type="binding site" evidence="10">
    <location>
        <position position="250"/>
    </location>
    <ligand>
        <name>glycerol</name>
        <dbReference type="ChEBI" id="CHEBI:17754"/>
    </ligand>
</feature>
<evidence type="ECO:0000259" key="13">
    <source>
        <dbReference type="Pfam" id="PF02782"/>
    </source>
</evidence>
<feature type="binding site" evidence="10">
    <location>
        <position position="249"/>
    </location>
    <ligand>
        <name>glycerol</name>
        <dbReference type="ChEBI" id="CHEBI:17754"/>
    </ligand>
</feature>
<dbReference type="PROSITE" id="PS00445">
    <property type="entry name" value="FGGY_KINASES_2"/>
    <property type="match status" value="1"/>
</dbReference>
<feature type="binding site" evidence="10">
    <location>
        <position position="139"/>
    </location>
    <ligand>
        <name>glycerol</name>
        <dbReference type="ChEBI" id="CHEBI:17754"/>
    </ligand>
</feature>
<feature type="domain" description="Carbohydrate kinase FGGY C-terminal" evidence="13">
    <location>
        <begin position="266"/>
        <end position="455"/>
    </location>
</feature>
<gene>
    <name evidence="10 14" type="primary">glpK</name>
    <name evidence="14" type="ordered locus">KSE_15660</name>
</gene>
<feature type="binding site" evidence="10">
    <location>
        <position position="17"/>
    </location>
    <ligand>
        <name>ATP</name>
        <dbReference type="ChEBI" id="CHEBI:30616"/>
    </ligand>
</feature>
<sequence>MTASRTARHIAAIDQGTTSSRCILFDADGRIVAVEQQEHAQLFPQPGWVEHDAAEIWTRVRSVVRGALERAGLTAADVRAVGITNQRETTVLWDRHTGVPVHHAIVWQDTRTEALCRELGRNVGQDRFRRETGLPLASYFAGPKIRWLLDHVEGLRERAEAGDVLFGTMDSWLIWNLTGGVDGGRHVTDVTNASRTLLMNLHTLEWDERIAESIGVPLAMLPEIRSSAEVYGEAVGDLAGVPVAAALGDQQAALFGQTCFAEGEAKSTYGTGTFLLLNTGEKIVNSYHGLLTTVGFRIGDRPPVYALEGSIAVTGSLVQWLRDQLGIISTAAEIETLAGTVEDNGGAYVVPAFSGLFAPYWRSDARGVITGLTRYVTKGHLARAVLEATAWQTREVVDAMEKDSGVTLTALKVDGGMTSNNLLMQYIADVLDVPVERPYVAETTALGAAYAAGLAVGFWDGLETLRANWHRAAEWTPRMAADTREREHRNWLKAVERTMGWIDQDEQQPEQPGA</sequence>
<feature type="binding site" evidence="10">
    <location>
        <position position="87"/>
    </location>
    <ligand>
        <name>glycerol</name>
        <dbReference type="ChEBI" id="CHEBI:17754"/>
    </ligand>
</feature>
<dbReference type="InterPro" id="IPR018485">
    <property type="entry name" value="FGGY_C"/>
</dbReference>
<dbReference type="InterPro" id="IPR018483">
    <property type="entry name" value="Carb_kinase_FGGY_CS"/>
</dbReference>
<evidence type="ECO:0000256" key="3">
    <source>
        <dbReference type="ARBA" id="ARBA00022679"/>
    </source>
</evidence>
<dbReference type="STRING" id="452652.KSE_15660"/>
<feature type="binding site" evidence="10">
    <location>
        <position position="319"/>
    </location>
    <ligand>
        <name>ATP</name>
        <dbReference type="ChEBI" id="CHEBI:30616"/>
    </ligand>
</feature>
<feature type="binding site" evidence="10">
    <location>
        <position position="315"/>
    </location>
    <ligand>
        <name>ATP</name>
        <dbReference type="ChEBI" id="CHEBI:30616"/>
    </ligand>
</feature>
<feature type="binding site" evidence="10">
    <location>
        <position position="87"/>
    </location>
    <ligand>
        <name>sn-glycerol 3-phosphate</name>
        <dbReference type="ChEBI" id="CHEBI:57597"/>
    </ligand>
</feature>
<keyword evidence="5 10" id="KW-0418">Kinase</keyword>
<evidence type="ECO:0000256" key="2">
    <source>
        <dbReference type="ARBA" id="ARBA00009156"/>
    </source>
</evidence>
<evidence type="ECO:0000256" key="10">
    <source>
        <dbReference type="HAMAP-Rule" id="MF_00186"/>
    </source>
</evidence>
<feature type="binding site" evidence="10">
    <location>
        <position position="17"/>
    </location>
    <ligand>
        <name>ADP</name>
        <dbReference type="ChEBI" id="CHEBI:456216"/>
    </ligand>
</feature>
<comment type="catalytic activity">
    <reaction evidence="8 10">
        <text>glycerol + ATP = sn-glycerol 3-phosphate + ADP + H(+)</text>
        <dbReference type="Rhea" id="RHEA:21644"/>
        <dbReference type="ChEBI" id="CHEBI:15378"/>
        <dbReference type="ChEBI" id="CHEBI:17754"/>
        <dbReference type="ChEBI" id="CHEBI:30616"/>
        <dbReference type="ChEBI" id="CHEBI:57597"/>
        <dbReference type="ChEBI" id="CHEBI:456216"/>
        <dbReference type="EC" id="2.7.1.30"/>
    </reaction>
</comment>
<dbReference type="UniPathway" id="UPA00618">
    <property type="reaction ID" value="UER00672"/>
</dbReference>
<comment type="activity regulation">
    <text evidence="10">Inhibited by fructose 1,6-bisphosphate (FBP).</text>
</comment>
<protein>
    <recommendedName>
        <fullName evidence="10">Glycerol kinase</fullName>
        <ecNumber evidence="10">2.7.1.30</ecNumber>
    </recommendedName>
    <alternativeName>
        <fullName evidence="10">ATP:glycerol 3-phosphotransferase</fullName>
    </alternativeName>
    <alternativeName>
        <fullName evidence="10">Glycerokinase</fullName>
        <shortName evidence="10">GK</shortName>
    </alternativeName>
</protein>
<dbReference type="CDD" id="cd07769">
    <property type="entry name" value="ASKHA_NBD_FGGY_GK"/>
    <property type="match status" value="1"/>
</dbReference>
<evidence type="ECO:0000259" key="12">
    <source>
        <dbReference type="Pfam" id="PF00370"/>
    </source>
</evidence>
<dbReference type="InterPro" id="IPR000577">
    <property type="entry name" value="Carb_kinase_FGGY"/>
</dbReference>
<feature type="binding site" evidence="10">
    <location>
        <position position="21"/>
    </location>
    <ligand>
        <name>ADP</name>
        <dbReference type="ChEBI" id="CHEBI:456216"/>
    </ligand>
</feature>
<comment type="similarity">
    <text evidence="2 10 11">Belongs to the FGGY kinase family.</text>
</comment>
<dbReference type="GO" id="GO:0004370">
    <property type="term" value="F:glycerol kinase activity"/>
    <property type="evidence" value="ECO:0007669"/>
    <property type="project" value="UniProtKB-UniRule"/>
</dbReference>
<dbReference type="PANTHER" id="PTHR10196:SF69">
    <property type="entry name" value="GLYCEROL KINASE"/>
    <property type="match status" value="1"/>
</dbReference>
<feature type="domain" description="Carbohydrate kinase FGGY N-terminal" evidence="12">
    <location>
        <begin position="11"/>
        <end position="256"/>
    </location>
</feature>
<dbReference type="PIRSF" id="PIRSF000538">
    <property type="entry name" value="GlpK"/>
    <property type="match status" value="1"/>
</dbReference>
<dbReference type="SUPFAM" id="SSF53067">
    <property type="entry name" value="Actin-like ATPase domain"/>
    <property type="match status" value="2"/>
</dbReference>
<dbReference type="EC" id="2.7.1.30" evidence="10"/>
<dbReference type="EMBL" id="AP010968">
    <property type="protein sequence ID" value="BAJ27393.1"/>
    <property type="molecule type" value="Genomic_DNA"/>
</dbReference>
<feature type="binding site" evidence="10">
    <location>
        <position position="88"/>
    </location>
    <ligand>
        <name>sn-glycerol 3-phosphate</name>
        <dbReference type="ChEBI" id="CHEBI:57597"/>
    </ligand>
</feature>
<dbReference type="Pfam" id="PF00370">
    <property type="entry name" value="FGGY_N"/>
    <property type="match status" value="1"/>
</dbReference>
<reference evidence="14 15" key="1">
    <citation type="journal article" date="2010" name="DNA Res.">
        <title>Genome sequence of Kitasatospora setae NBRC 14216T: an evolutionary snapshot of the family Streptomycetaceae.</title>
        <authorList>
            <person name="Ichikawa N."/>
            <person name="Oguchi A."/>
            <person name="Ikeda H."/>
            <person name="Ishikawa J."/>
            <person name="Kitani S."/>
            <person name="Watanabe Y."/>
            <person name="Nakamura S."/>
            <person name="Katano Y."/>
            <person name="Kishi E."/>
            <person name="Sasagawa M."/>
            <person name="Ankai A."/>
            <person name="Fukui S."/>
            <person name="Hashimoto Y."/>
            <person name="Kamata S."/>
            <person name="Otoguro M."/>
            <person name="Tanikawa S."/>
            <person name="Nihira T."/>
            <person name="Horinouchi S."/>
            <person name="Ohnishi Y."/>
            <person name="Hayakawa M."/>
            <person name="Kuzuyama T."/>
            <person name="Arisawa A."/>
            <person name="Nomoto F."/>
            <person name="Miura H."/>
            <person name="Takahashi Y."/>
            <person name="Fujita N."/>
        </authorList>
    </citation>
    <scope>NUCLEOTIDE SEQUENCE [LARGE SCALE GENOMIC DNA]</scope>
    <source>
        <strain evidence="15">ATCC 33774 / DSM 43861 / JCM 3304 / KCC A-0304 / NBRC 14216 / KM-6054</strain>
    </source>
</reference>
<keyword evidence="3 10" id="KW-0808">Transferase</keyword>
<accession>E4N862</accession>
<dbReference type="NCBIfam" id="TIGR01311">
    <property type="entry name" value="glycerol_kin"/>
    <property type="match status" value="1"/>
</dbReference>
<feature type="binding site" evidence="10">
    <location>
        <position position="271"/>
    </location>
    <ligand>
        <name>ADP</name>
        <dbReference type="ChEBI" id="CHEBI:456216"/>
    </ligand>
</feature>
<proteinExistence type="inferred from homology"/>
<evidence type="ECO:0000256" key="6">
    <source>
        <dbReference type="ARBA" id="ARBA00022798"/>
    </source>
</evidence>
<feature type="binding site" evidence="10">
    <location>
        <position position="315"/>
    </location>
    <ligand>
        <name>ADP</name>
        <dbReference type="ChEBI" id="CHEBI:456216"/>
    </ligand>
</feature>
<dbReference type="InterPro" id="IPR043129">
    <property type="entry name" value="ATPase_NBD"/>
</dbReference>
<evidence type="ECO:0000256" key="9">
    <source>
        <dbReference type="ARBA" id="ARBA00054633"/>
    </source>
</evidence>
<dbReference type="eggNOG" id="COG0554">
    <property type="taxonomic scope" value="Bacteria"/>
</dbReference>
<name>E4N862_KITSK</name>
<evidence type="ECO:0000256" key="8">
    <source>
        <dbReference type="ARBA" id="ARBA00052101"/>
    </source>
</evidence>
<dbReference type="AlphaFoldDB" id="E4N862"/>
<evidence type="ECO:0000256" key="7">
    <source>
        <dbReference type="ARBA" id="ARBA00022840"/>
    </source>
</evidence>
<dbReference type="FunFam" id="3.30.420.40:FF:000007">
    <property type="entry name" value="Glycerol kinase"/>
    <property type="match status" value="1"/>
</dbReference>
<dbReference type="Pfam" id="PF02782">
    <property type="entry name" value="FGGY_C"/>
    <property type="match status" value="1"/>
</dbReference>
<evidence type="ECO:0000256" key="11">
    <source>
        <dbReference type="RuleBase" id="RU003733"/>
    </source>
</evidence>
<dbReference type="GO" id="GO:0006072">
    <property type="term" value="P:glycerol-3-phosphate metabolic process"/>
    <property type="evidence" value="ECO:0007669"/>
    <property type="project" value="InterPro"/>
</dbReference>
<keyword evidence="6 10" id="KW-0319">Glycerol metabolism</keyword>
<dbReference type="Proteomes" id="UP000007076">
    <property type="component" value="Chromosome"/>
</dbReference>
<dbReference type="GO" id="GO:0005524">
    <property type="term" value="F:ATP binding"/>
    <property type="evidence" value="ECO:0007669"/>
    <property type="project" value="UniProtKB-UniRule"/>
</dbReference>
<dbReference type="FunFam" id="3.30.420.40:FF:000008">
    <property type="entry name" value="Glycerol kinase"/>
    <property type="match status" value="1"/>
</dbReference>
<keyword evidence="7 10" id="KW-0067">ATP-binding</keyword>
<dbReference type="HOGENOM" id="CLU_009281_2_3_11"/>
<dbReference type="InterPro" id="IPR018484">
    <property type="entry name" value="FGGY_N"/>
</dbReference>
<dbReference type="HAMAP" id="MF_00186">
    <property type="entry name" value="Glycerol_kin"/>
    <property type="match status" value="1"/>
</dbReference>
<organism evidence="14 15">
    <name type="scientific">Kitasatospora setae (strain ATCC 33774 / DSM 43861 / JCM 3304 / KCC A-0304 / NBRC 14216 / KM-6054)</name>
    <name type="common">Streptomyces setae</name>
    <dbReference type="NCBI Taxonomy" id="452652"/>
    <lineage>
        <taxon>Bacteria</taxon>
        <taxon>Bacillati</taxon>
        <taxon>Actinomycetota</taxon>
        <taxon>Actinomycetes</taxon>
        <taxon>Kitasatosporales</taxon>
        <taxon>Streptomycetaceae</taxon>
        <taxon>Kitasatospora</taxon>
    </lineage>
</organism>
<comment type="pathway">
    <text evidence="1 10">Polyol metabolism; glycerol degradation via glycerol kinase pathway; sn-glycerol 3-phosphate from glycerol: step 1/1.</text>
</comment>
<comment type="function">
    <text evidence="9 10">Key enzyme in the regulation of glycerol uptake and metabolism. Catalyzes the phosphorylation of glycerol to yield sn-glycerol 3-phosphate.</text>
</comment>
<feature type="binding site" evidence="10">
    <location>
        <position position="139"/>
    </location>
    <ligand>
        <name>sn-glycerol 3-phosphate</name>
        <dbReference type="ChEBI" id="CHEBI:57597"/>
    </ligand>
</feature>
<evidence type="ECO:0000256" key="1">
    <source>
        <dbReference type="ARBA" id="ARBA00005190"/>
    </source>
</evidence>
<dbReference type="RefSeq" id="WP_014134711.1">
    <property type="nucleotide sequence ID" value="NC_016109.1"/>
</dbReference>
<dbReference type="PANTHER" id="PTHR10196">
    <property type="entry name" value="SUGAR KINASE"/>
    <property type="match status" value="1"/>
</dbReference>
<dbReference type="InterPro" id="IPR005999">
    <property type="entry name" value="Glycerol_kin"/>
</dbReference>
<feature type="binding site" evidence="10">
    <location>
        <position position="420"/>
    </location>
    <ligand>
        <name>ADP</name>
        <dbReference type="ChEBI" id="CHEBI:456216"/>
    </ligand>
</feature>
<feature type="binding site" evidence="10">
    <location>
        <position position="416"/>
    </location>
    <ligand>
        <name>ADP</name>
        <dbReference type="ChEBI" id="CHEBI:456216"/>
    </ligand>
</feature>
<evidence type="ECO:0000256" key="4">
    <source>
        <dbReference type="ARBA" id="ARBA00022741"/>
    </source>
</evidence>
<dbReference type="PATRIC" id="fig|452652.3.peg.1571"/>
<evidence type="ECO:0000313" key="15">
    <source>
        <dbReference type="Proteomes" id="UP000007076"/>
    </source>
</evidence>
<feature type="binding site" evidence="10">
    <location>
        <position position="249"/>
    </location>
    <ligand>
        <name>sn-glycerol 3-phosphate</name>
        <dbReference type="ChEBI" id="CHEBI:57597"/>
    </ligand>
</feature>
<keyword evidence="4 10" id="KW-0547">Nucleotide-binding</keyword>
<feature type="binding site" evidence="10">
    <location>
        <position position="18"/>
    </location>
    <ligand>
        <name>ATP</name>
        <dbReference type="ChEBI" id="CHEBI:30616"/>
    </ligand>
</feature>
<feature type="binding site" evidence="10">
    <location>
        <position position="17"/>
    </location>
    <ligand>
        <name>sn-glycerol 3-phosphate</name>
        <dbReference type="ChEBI" id="CHEBI:57597"/>
    </ligand>
</feature>
<evidence type="ECO:0000313" key="14">
    <source>
        <dbReference type="EMBL" id="BAJ27393.1"/>
    </source>
</evidence>
<keyword evidence="15" id="KW-1185">Reference proteome</keyword>
<feature type="binding site" evidence="10">
    <location>
        <position position="88"/>
    </location>
    <ligand>
        <name>glycerol</name>
        <dbReference type="ChEBI" id="CHEBI:17754"/>
    </ligand>
</feature>